<accession>A0A1W0ABU4</accession>
<dbReference type="AlphaFoldDB" id="A0A1W0ABU4"/>
<keyword evidence="1" id="KW-0732">Signal</keyword>
<sequence>MSKFWLKCIVFLLISLVSFLEACRETLTVWLSELLDEQERLEQEQVQEKAKIRLQDHLMNESGKWTDQRDDDVKTECSSECSNTDINERLHDFQEIPLKLSSELQVNDYLCPCGECPWYNIIQDHVSTHHMPKHLKNTVIRVLQAYSTYNEAVGFEPTMVPWAQHCVIVSNGNEDAAFDTFIQLSAL</sequence>
<evidence type="ECO:0000313" key="2">
    <source>
        <dbReference type="EMBL" id="OQS07735.1"/>
    </source>
</evidence>
<dbReference type="OrthoDB" id="69003at2759"/>
<keyword evidence="3" id="KW-1185">Reference proteome</keyword>
<feature type="signal peptide" evidence="1">
    <location>
        <begin position="1"/>
        <end position="22"/>
    </location>
</feature>
<evidence type="ECO:0000256" key="1">
    <source>
        <dbReference type="SAM" id="SignalP"/>
    </source>
</evidence>
<dbReference type="Proteomes" id="UP000243217">
    <property type="component" value="Unassembled WGS sequence"/>
</dbReference>
<reference evidence="2 3" key="1">
    <citation type="journal article" date="2014" name="Genome Biol. Evol.">
        <title>The secreted proteins of Achlya hypogyna and Thraustotheca clavata identify the ancestral oomycete secretome and reveal gene acquisitions by horizontal gene transfer.</title>
        <authorList>
            <person name="Misner I."/>
            <person name="Blouin N."/>
            <person name="Leonard G."/>
            <person name="Richards T.A."/>
            <person name="Lane C.E."/>
        </authorList>
    </citation>
    <scope>NUCLEOTIDE SEQUENCE [LARGE SCALE GENOMIC DNA]</scope>
    <source>
        <strain evidence="2 3">ATCC 34112</strain>
    </source>
</reference>
<name>A0A1W0ABU4_9STRA</name>
<organism evidence="2 3">
    <name type="scientific">Thraustotheca clavata</name>
    <dbReference type="NCBI Taxonomy" id="74557"/>
    <lineage>
        <taxon>Eukaryota</taxon>
        <taxon>Sar</taxon>
        <taxon>Stramenopiles</taxon>
        <taxon>Oomycota</taxon>
        <taxon>Saprolegniomycetes</taxon>
        <taxon>Saprolegniales</taxon>
        <taxon>Achlyaceae</taxon>
        <taxon>Thraustotheca</taxon>
    </lineage>
</organism>
<comment type="caution">
    <text evidence="2">The sequence shown here is derived from an EMBL/GenBank/DDBJ whole genome shotgun (WGS) entry which is preliminary data.</text>
</comment>
<proteinExistence type="predicted"/>
<evidence type="ECO:0000313" key="3">
    <source>
        <dbReference type="Proteomes" id="UP000243217"/>
    </source>
</evidence>
<feature type="chain" id="PRO_5013320381" description="Secreted protein" evidence="1">
    <location>
        <begin position="23"/>
        <end position="187"/>
    </location>
</feature>
<gene>
    <name evidence="2" type="ORF">THRCLA_00269</name>
</gene>
<protein>
    <recommendedName>
        <fullName evidence="4">Secreted protein</fullName>
    </recommendedName>
</protein>
<dbReference type="EMBL" id="JNBS01000130">
    <property type="protein sequence ID" value="OQS07735.1"/>
    <property type="molecule type" value="Genomic_DNA"/>
</dbReference>
<evidence type="ECO:0008006" key="4">
    <source>
        <dbReference type="Google" id="ProtNLM"/>
    </source>
</evidence>